<dbReference type="STRING" id="69974.MPLDJ20_190010"/>
<evidence type="ECO:0000313" key="3">
    <source>
        <dbReference type="EMBL" id="CDX58095.1"/>
    </source>
</evidence>
<gene>
    <name evidence="3" type="ORF">MPL1032_230195</name>
    <name evidence="2" type="ORF">MPL3356_40536</name>
</gene>
<keyword evidence="4" id="KW-1185">Reference proteome</keyword>
<dbReference type="AlphaFoldDB" id="A0A090E2S2"/>
<dbReference type="Proteomes" id="UP000045285">
    <property type="component" value="Unassembled WGS sequence"/>
</dbReference>
<reference evidence="5" key="4">
    <citation type="submission" date="2014-08" db="EMBL/GenBank/DDBJ databases">
        <authorList>
            <person name="Edwards T."/>
        </authorList>
    </citation>
    <scope>NUCLEOTIDE SEQUENCE [LARGE SCALE GENOMIC DNA]</scope>
</reference>
<evidence type="ECO:0000313" key="4">
    <source>
        <dbReference type="Proteomes" id="UP000045285"/>
    </source>
</evidence>
<evidence type="ECO:0000313" key="5">
    <source>
        <dbReference type="Proteomes" id="UP000182888"/>
    </source>
</evidence>
<reference evidence="2" key="2">
    <citation type="submission" date="2014-08" db="EMBL/GenBank/DDBJ databases">
        <authorList>
            <person name="Moulin Lionel"/>
        </authorList>
    </citation>
    <scope>NUCLEOTIDE SEQUENCE [LARGE SCALE GENOMIC DNA]</scope>
</reference>
<dbReference type="Proteomes" id="UP000182888">
    <property type="component" value="Unassembled WGS sequence"/>
</dbReference>
<evidence type="ECO:0000256" key="1">
    <source>
        <dbReference type="SAM" id="MobiDB-lite"/>
    </source>
</evidence>
<name>A0A090E2S2_MESPL</name>
<organism evidence="2 4">
    <name type="scientific">Mesorhizobium plurifarium</name>
    <dbReference type="NCBI Taxonomy" id="69974"/>
    <lineage>
        <taxon>Bacteria</taxon>
        <taxon>Pseudomonadati</taxon>
        <taxon>Pseudomonadota</taxon>
        <taxon>Alphaproteobacteria</taxon>
        <taxon>Hyphomicrobiales</taxon>
        <taxon>Phyllobacteriaceae</taxon>
        <taxon>Mesorhizobium</taxon>
    </lineage>
</organism>
<dbReference type="EMBL" id="CCMZ01000034">
    <property type="protein sequence ID" value="CDX23745.1"/>
    <property type="molecule type" value="Genomic_DNA"/>
</dbReference>
<proteinExistence type="predicted"/>
<feature type="region of interest" description="Disordered" evidence="1">
    <location>
        <begin position="63"/>
        <end position="92"/>
    </location>
</feature>
<dbReference type="EMBL" id="CCND01000016">
    <property type="protein sequence ID" value="CDX58095.1"/>
    <property type="molecule type" value="Genomic_DNA"/>
</dbReference>
<reference evidence="4" key="3">
    <citation type="submission" date="2014-08" db="EMBL/GenBank/DDBJ databases">
        <authorList>
            <person name="Moulin L."/>
        </authorList>
    </citation>
    <scope>NUCLEOTIDE SEQUENCE [LARGE SCALE GENOMIC DNA]</scope>
</reference>
<evidence type="ECO:0000313" key="2">
    <source>
        <dbReference type="EMBL" id="CDX23745.1"/>
    </source>
</evidence>
<reference evidence="3" key="1">
    <citation type="submission" date="2014-08" db="EMBL/GenBank/DDBJ databases">
        <title>DNA barcoding of Bradysia (Diptera: Sciaridae) for detection of the immature stages on agricultural crops.</title>
        <authorList>
            <person name="Shin S."/>
            <person name="Jung S."/>
            <person name="Heller K."/>
            <person name="Menzel F."/>
            <person name="Hong T.-K."/>
            <person name="Lee H."/>
            <person name="Lee S."/>
        </authorList>
    </citation>
    <scope>NUCLEOTIDE SEQUENCE</scope>
</reference>
<protein>
    <submittedName>
        <fullName evidence="2">Uncharacterized protein</fullName>
    </submittedName>
</protein>
<sequence>MPMRVSPECRQSVAHQQENATSFVEHSFKMARQKSVIRAKFGQSGNKSTEQFQEEREAVLHPELHKNKTIGATEWRLSAHEGMGRDRHRRRP</sequence>
<accession>A0A090E2S2</accession>